<dbReference type="AlphaFoldDB" id="A0A6A4P216"/>
<reference evidence="2" key="1">
    <citation type="journal article" date="2020" name="Nat. Commun.">
        <title>Genome sequence of the cluster root forming white lupin.</title>
        <authorList>
            <person name="Hufnagel B."/>
            <person name="Marques A."/>
            <person name="Soriano A."/>
            <person name="Marques L."/>
            <person name="Divol F."/>
            <person name="Doumas P."/>
            <person name="Sallet E."/>
            <person name="Mancinotti D."/>
            <person name="Carrere S."/>
            <person name="Marande W."/>
            <person name="Arribat S."/>
            <person name="Keller J."/>
            <person name="Huneau C."/>
            <person name="Blein T."/>
            <person name="Aime D."/>
            <person name="Laguerre M."/>
            <person name="Taylor J."/>
            <person name="Schubert V."/>
            <person name="Nelson M."/>
            <person name="Geu-Flores F."/>
            <person name="Crespi M."/>
            <person name="Gallardo-Guerrero K."/>
            <person name="Delaux P.-M."/>
            <person name="Salse J."/>
            <person name="Berges H."/>
            <person name="Guyot R."/>
            <person name="Gouzy J."/>
            <person name="Peret B."/>
        </authorList>
    </citation>
    <scope>NUCLEOTIDE SEQUENCE [LARGE SCALE GENOMIC DNA]</scope>
    <source>
        <strain evidence="2">cv. Amiga</strain>
    </source>
</reference>
<dbReference type="EMBL" id="WOCE01000018">
    <property type="protein sequence ID" value="KAE9594214.1"/>
    <property type="molecule type" value="Genomic_DNA"/>
</dbReference>
<proteinExistence type="predicted"/>
<comment type="caution">
    <text evidence="1">The sequence shown here is derived from an EMBL/GenBank/DDBJ whole genome shotgun (WGS) entry which is preliminary data.</text>
</comment>
<keyword evidence="2" id="KW-1185">Reference proteome</keyword>
<name>A0A6A4P216_LUPAL</name>
<sequence>MFMFVTEGEESSNIEQKWEPILCDASYYSHRSKYQANLYHSMHEKKASSCPESSIFNKIGNGSFVLDTFLMI</sequence>
<evidence type="ECO:0000313" key="2">
    <source>
        <dbReference type="Proteomes" id="UP000447434"/>
    </source>
</evidence>
<accession>A0A6A4P216</accession>
<gene>
    <name evidence="1" type="ORF">Lalb_Chr18g0051421</name>
</gene>
<organism evidence="1 2">
    <name type="scientific">Lupinus albus</name>
    <name type="common">White lupine</name>
    <name type="synonym">Lupinus termis</name>
    <dbReference type="NCBI Taxonomy" id="3870"/>
    <lineage>
        <taxon>Eukaryota</taxon>
        <taxon>Viridiplantae</taxon>
        <taxon>Streptophyta</taxon>
        <taxon>Embryophyta</taxon>
        <taxon>Tracheophyta</taxon>
        <taxon>Spermatophyta</taxon>
        <taxon>Magnoliopsida</taxon>
        <taxon>eudicotyledons</taxon>
        <taxon>Gunneridae</taxon>
        <taxon>Pentapetalae</taxon>
        <taxon>rosids</taxon>
        <taxon>fabids</taxon>
        <taxon>Fabales</taxon>
        <taxon>Fabaceae</taxon>
        <taxon>Papilionoideae</taxon>
        <taxon>50 kb inversion clade</taxon>
        <taxon>genistoids sensu lato</taxon>
        <taxon>core genistoids</taxon>
        <taxon>Genisteae</taxon>
        <taxon>Lupinus</taxon>
    </lineage>
</organism>
<evidence type="ECO:0000313" key="1">
    <source>
        <dbReference type="EMBL" id="KAE9594214.1"/>
    </source>
</evidence>
<protein>
    <submittedName>
        <fullName evidence="1">Uncharacterized protein</fullName>
    </submittedName>
</protein>
<dbReference type="Proteomes" id="UP000447434">
    <property type="component" value="Chromosome 18"/>
</dbReference>